<evidence type="ECO:0000313" key="2">
    <source>
        <dbReference type="Proteomes" id="UP000030643"/>
    </source>
</evidence>
<proteinExistence type="predicted"/>
<dbReference type="STRING" id="1329250.WOSG25_220030"/>
<evidence type="ECO:0000313" key="1">
    <source>
        <dbReference type="EMBL" id="GAK31975.1"/>
    </source>
</evidence>
<dbReference type="Gene3D" id="2.40.30.200">
    <property type="match status" value="1"/>
</dbReference>
<organism evidence="1 2">
    <name type="scientific">Weissella oryzae (strain DSM 25784 / JCM 18191 / LMG 30913 / SG25)</name>
    <dbReference type="NCBI Taxonomy" id="1329250"/>
    <lineage>
        <taxon>Bacteria</taxon>
        <taxon>Bacillati</taxon>
        <taxon>Bacillota</taxon>
        <taxon>Bacilli</taxon>
        <taxon>Lactobacillales</taxon>
        <taxon>Lactobacillaceae</taxon>
        <taxon>Weissella</taxon>
    </lineage>
</organism>
<dbReference type="Proteomes" id="UP000030643">
    <property type="component" value="Unassembled WGS sequence"/>
</dbReference>
<dbReference type="OrthoDB" id="2734969at2"/>
<dbReference type="eggNOG" id="COG4722">
    <property type="taxonomic scope" value="Bacteria"/>
</dbReference>
<dbReference type="AlphaFoldDB" id="A0A069CVZ7"/>
<dbReference type="RefSeq" id="WP_027699871.1">
    <property type="nucleotide sequence ID" value="NZ_DF820505.1"/>
</dbReference>
<protein>
    <submittedName>
        <fullName evidence="1">Putative phage tail protein</fullName>
    </submittedName>
</protein>
<gene>
    <name evidence="1" type="ORF">WOSG25_220030</name>
</gene>
<reference evidence="2" key="1">
    <citation type="journal article" date="2014" name="Genome Announc.">
        <title>Draft genome sequence of Weissella oryzae SG25T, isolated from fermented rice grains.</title>
        <authorList>
            <person name="Tanizawa Y."/>
            <person name="Fujisawa T."/>
            <person name="Mochizuki T."/>
            <person name="Kaminuma E."/>
            <person name="Suzuki Y."/>
            <person name="Nakamura Y."/>
            <person name="Tohno M."/>
        </authorList>
    </citation>
    <scope>NUCLEOTIDE SEQUENCE [LARGE SCALE GENOMIC DNA]</scope>
    <source>
        <strain evidence="2">DSM 25784 / JCM 18191 / LMG 30913 / SG25</strain>
    </source>
</reference>
<keyword evidence="2" id="KW-1185">Reference proteome</keyword>
<sequence length="242" mass="27231">MKPGSFIIGGVSSEELNAVITNWFDTTIPARRLTLNTDAVGVDQAAIYDDGVYENRTFTANISFRGVLEEVDRQISKFIQAIDGKGYVDACFYFDQDYVYKVVRTDAADVTRLSRYSDHREVSISFSAKPFKYLAGEYIVQITKSASLMNPTGYISKPLIKLMAKGDTILTINNKKIEFTGLTGEIYLDSEIQDAWSFDENGKLINENSKMSHVEFPKLEAGLNKVILTNGTIEMNLRWRSL</sequence>
<accession>A0A069CVZ7</accession>
<dbReference type="EMBL" id="DF820505">
    <property type="protein sequence ID" value="GAK31975.1"/>
    <property type="molecule type" value="Genomic_DNA"/>
</dbReference>
<name>A0A069CVZ7_WEIOS</name>